<dbReference type="Proteomes" id="UP000266089">
    <property type="component" value="Unassembled WGS sequence"/>
</dbReference>
<evidence type="ECO:0008006" key="4">
    <source>
        <dbReference type="Google" id="ProtNLM"/>
    </source>
</evidence>
<dbReference type="EMBL" id="QWKX01000019">
    <property type="protein sequence ID" value="RIH78016.1"/>
    <property type="molecule type" value="Genomic_DNA"/>
</dbReference>
<protein>
    <recommendedName>
        <fullName evidence="4">ATP-binding protein</fullName>
    </recommendedName>
</protein>
<proteinExistence type="predicted"/>
<dbReference type="AlphaFoldDB" id="A0A399E1Z1"/>
<comment type="caution">
    <text evidence="2">The sequence shown here is derived from an EMBL/GenBank/DDBJ whole genome shotgun (WGS) entry which is preliminary data.</text>
</comment>
<evidence type="ECO:0000313" key="2">
    <source>
        <dbReference type="EMBL" id="RIH78016.1"/>
    </source>
</evidence>
<gene>
    <name evidence="2" type="ORF">Mcate_01032</name>
</gene>
<accession>A0A399E1Z1</accession>
<dbReference type="InterPro" id="IPR027417">
    <property type="entry name" value="P-loop_NTPase"/>
</dbReference>
<dbReference type="RefSeq" id="WP_119361569.1">
    <property type="nucleotide sequence ID" value="NZ_JBHSXZ010000070.1"/>
</dbReference>
<feature type="compositionally biased region" description="Acidic residues" evidence="1">
    <location>
        <begin position="634"/>
        <end position="650"/>
    </location>
</feature>
<feature type="region of interest" description="Disordered" evidence="1">
    <location>
        <begin position="539"/>
        <end position="571"/>
    </location>
</feature>
<evidence type="ECO:0000313" key="3">
    <source>
        <dbReference type="Proteomes" id="UP000266089"/>
    </source>
</evidence>
<sequence length="650" mass="71340">MSPEIRQLLDLLGPDNWAEVRPRLFEAAIAAGLDSVEVEGLLREAAKRSGSTLEAMRKSFTEYLGPIPQESEKVAARLVRLALDSGLELWHDPEHNAWASLHDGHRENWPVRSRAFRLWLSRLFYEQEGKPPHGQAVQDALNVLEGKALFEGEQHDTSIRVCHQPGEVWLDLGTPDWGAVRVTAQGWQVVPAEAAPRFRRSKSTGQLPPPKAGRALATLLEPWELSEGQFALVVAWLLSTLSTGPYPVLVLSGEQGSGKSTLARFLRALVDPGGDLVSMPKDSRDLFITARNSHVLAFDNVSGISPWLSDDLCKLSTGGALRTRELYTNEEETLLQARRPIILNGITDFVTRQDLLDRAILLALRPIEGYRPEGELWEEFHRLHPQALAELLDLTALALRELHRTPAPNVRMADFARWALAAEAGYAEPGAFLDAFLDMRYDSVLIALDADPVYPALSGLLEAQGGSFRGSAADLYDALKGELGDKRPPEGFPRNAHGVAAWLKRTAPALRKVGLEVAPLPREGHERKRGWIITRRPSERVGTQMAAMSADGRESRPGRGKNADISLGNRMSAECPHPADECPHPLPADISSPVRTFADIYPNGQMSAQKPRAGRHEGGDADIADISSPNPSNDPEEGSPDEEGGDVAWF</sequence>
<feature type="region of interest" description="Disordered" evidence="1">
    <location>
        <begin position="597"/>
        <end position="650"/>
    </location>
</feature>
<organism evidence="2 3">
    <name type="scientific">Meiothermus taiwanensis</name>
    <dbReference type="NCBI Taxonomy" id="172827"/>
    <lineage>
        <taxon>Bacteria</taxon>
        <taxon>Thermotogati</taxon>
        <taxon>Deinococcota</taxon>
        <taxon>Deinococci</taxon>
        <taxon>Thermales</taxon>
        <taxon>Thermaceae</taxon>
        <taxon>Meiothermus</taxon>
    </lineage>
</organism>
<dbReference type="SUPFAM" id="SSF52540">
    <property type="entry name" value="P-loop containing nucleoside triphosphate hydrolases"/>
    <property type="match status" value="1"/>
</dbReference>
<reference evidence="2 3" key="1">
    <citation type="submission" date="2018-08" db="EMBL/GenBank/DDBJ databases">
        <title>Meiothermus cateniformans JCM 15151 genome sequencing project.</title>
        <authorList>
            <person name="Da Costa M.S."/>
            <person name="Albuquerque L."/>
            <person name="Raposo P."/>
            <person name="Froufe H.J.C."/>
            <person name="Barroso C.S."/>
            <person name="Egas C."/>
        </authorList>
    </citation>
    <scope>NUCLEOTIDE SEQUENCE [LARGE SCALE GENOMIC DNA]</scope>
    <source>
        <strain evidence="2 3">JCM 15151</strain>
    </source>
</reference>
<dbReference type="OrthoDB" id="266913at2"/>
<evidence type="ECO:0000256" key="1">
    <source>
        <dbReference type="SAM" id="MobiDB-lite"/>
    </source>
</evidence>
<name>A0A399E1Z1_9DEIN</name>